<organism evidence="3 4">
    <name type="scientific">Argiope bruennichi</name>
    <name type="common">Wasp spider</name>
    <name type="synonym">Aranea bruennichi</name>
    <dbReference type="NCBI Taxonomy" id="94029"/>
    <lineage>
        <taxon>Eukaryota</taxon>
        <taxon>Metazoa</taxon>
        <taxon>Ecdysozoa</taxon>
        <taxon>Arthropoda</taxon>
        <taxon>Chelicerata</taxon>
        <taxon>Arachnida</taxon>
        <taxon>Araneae</taxon>
        <taxon>Araneomorphae</taxon>
        <taxon>Entelegynae</taxon>
        <taxon>Araneoidea</taxon>
        <taxon>Araneidae</taxon>
        <taxon>Argiope</taxon>
    </lineage>
</organism>
<feature type="domain" description="BTB" evidence="2">
    <location>
        <begin position="122"/>
        <end position="189"/>
    </location>
</feature>
<proteinExistence type="predicted"/>
<dbReference type="CDD" id="cd18186">
    <property type="entry name" value="BTB_POZ_ZBTB_KLHL-like"/>
    <property type="match status" value="1"/>
</dbReference>
<evidence type="ECO:0000313" key="3">
    <source>
        <dbReference type="EMBL" id="KAF8777718.1"/>
    </source>
</evidence>
<dbReference type="SMART" id="SM00225">
    <property type="entry name" value="BTB"/>
    <property type="match status" value="1"/>
</dbReference>
<dbReference type="Proteomes" id="UP000807504">
    <property type="component" value="Unassembled WGS sequence"/>
</dbReference>
<dbReference type="Gene3D" id="3.30.710.10">
    <property type="entry name" value="Potassium Channel Kv1.1, Chain A"/>
    <property type="match status" value="1"/>
</dbReference>
<dbReference type="PANTHER" id="PTHR24413">
    <property type="entry name" value="SPECKLE-TYPE POZ PROTEIN"/>
    <property type="match status" value="1"/>
</dbReference>
<dbReference type="Pfam" id="PF00651">
    <property type="entry name" value="BTB"/>
    <property type="match status" value="1"/>
</dbReference>
<evidence type="ECO:0000313" key="4">
    <source>
        <dbReference type="Proteomes" id="UP000807504"/>
    </source>
</evidence>
<evidence type="ECO:0000256" key="1">
    <source>
        <dbReference type="SAM" id="MobiDB-lite"/>
    </source>
</evidence>
<dbReference type="InterPro" id="IPR011333">
    <property type="entry name" value="SKP1/BTB/POZ_sf"/>
</dbReference>
<sequence length="238" mass="27042">MRHYHQAVEAGLEDGTLPSSIEEDLENETLPLSVEAGLEDETLPPGSRSGSRRWDITNFDRRGSRNETLPLSVEAGFRSETLSPDVRNGSRRWTLPPDGRSGKTERGSLREFEVSIQDQFPGDRSTQGASKNVLGSPNVLCARSPVFRSMLTTKMKEKIMERIQIDDLDDDTIDQFLRFLYTDDLKDLQWESAMKLYYAADKYQVQLLKYLCSSFLVARLDISNVTDLLCSRQNHDSN</sequence>
<evidence type="ECO:0000259" key="2">
    <source>
        <dbReference type="PROSITE" id="PS50097"/>
    </source>
</evidence>
<accession>A0A8T0EQF2</accession>
<reference evidence="3" key="1">
    <citation type="journal article" date="2020" name="bioRxiv">
        <title>Chromosome-level reference genome of the European wasp spider Argiope bruennichi: a resource for studies on range expansion and evolutionary adaptation.</title>
        <authorList>
            <person name="Sheffer M.M."/>
            <person name="Hoppe A."/>
            <person name="Krehenwinkel H."/>
            <person name="Uhl G."/>
            <person name="Kuss A.W."/>
            <person name="Jensen L."/>
            <person name="Jensen C."/>
            <person name="Gillespie R.G."/>
            <person name="Hoff K.J."/>
            <person name="Prost S."/>
        </authorList>
    </citation>
    <scope>NUCLEOTIDE SEQUENCE</scope>
</reference>
<gene>
    <name evidence="3" type="ORF">HNY73_014533</name>
</gene>
<reference evidence="3" key="2">
    <citation type="submission" date="2020-06" db="EMBL/GenBank/DDBJ databases">
        <authorList>
            <person name="Sheffer M."/>
        </authorList>
    </citation>
    <scope>NUCLEOTIDE SEQUENCE</scope>
</reference>
<protein>
    <submittedName>
        <fullName evidence="3">Speckle-type POZ protein-like B like protein</fullName>
    </submittedName>
</protein>
<name>A0A8T0EQF2_ARGBR</name>
<dbReference type="InterPro" id="IPR000210">
    <property type="entry name" value="BTB/POZ_dom"/>
</dbReference>
<dbReference type="PROSITE" id="PS50097">
    <property type="entry name" value="BTB"/>
    <property type="match status" value="1"/>
</dbReference>
<dbReference type="EMBL" id="JABXBU010002072">
    <property type="protein sequence ID" value="KAF8777718.1"/>
    <property type="molecule type" value="Genomic_DNA"/>
</dbReference>
<feature type="region of interest" description="Disordered" evidence="1">
    <location>
        <begin position="80"/>
        <end position="108"/>
    </location>
</feature>
<comment type="caution">
    <text evidence="3">The sequence shown here is derived from an EMBL/GenBank/DDBJ whole genome shotgun (WGS) entry which is preliminary data.</text>
</comment>
<dbReference type="AlphaFoldDB" id="A0A8T0EQF2"/>
<dbReference type="SUPFAM" id="SSF54695">
    <property type="entry name" value="POZ domain"/>
    <property type="match status" value="1"/>
</dbReference>
<feature type="region of interest" description="Disordered" evidence="1">
    <location>
        <begin position="32"/>
        <end position="55"/>
    </location>
</feature>
<keyword evidence="4" id="KW-1185">Reference proteome</keyword>